<dbReference type="EMBL" id="RSCD01000013">
    <property type="protein sequence ID" value="RSH89511.1"/>
    <property type="molecule type" value="Genomic_DNA"/>
</dbReference>
<keyword evidence="3" id="KW-0812">Transmembrane</keyword>
<dbReference type="PANTHER" id="PTHR45890">
    <property type="entry name" value="AARF DOMAIN CONTAINING KINASE 2 (PREDICTED)"/>
    <property type="match status" value="1"/>
</dbReference>
<proteinExistence type="inferred from homology"/>
<gene>
    <name evidence="6" type="ORF">EHS25_002061</name>
</gene>
<dbReference type="InterPro" id="IPR044095">
    <property type="entry name" value="ADCK2_dom"/>
</dbReference>
<keyword evidence="7" id="KW-1185">Reference proteome</keyword>
<dbReference type="InterPro" id="IPR018961">
    <property type="entry name" value="DnaJ_homolog_subfam-C_membr-28"/>
</dbReference>
<feature type="region of interest" description="Disordered" evidence="2">
    <location>
        <begin position="134"/>
        <end position="188"/>
    </location>
</feature>
<feature type="compositionally biased region" description="Gly residues" evidence="2">
    <location>
        <begin position="521"/>
        <end position="539"/>
    </location>
</feature>
<sequence length="1202" mass="134413">MLPARRQAAVVAARRWAVLRAQHSGPPRSGDASPASGTETGPSTSTSQSNAEPTGSVRLFADAEEEERLASITSSREHLRLNQGPIWTGDETTHDGVLRMLVDAHKPLRTGSGIKHNAADERIKSWMKNLTLEPKLGTAVPPPGQDEEMISETRPSTDEIADNPHRTKLPPHLHRPWHSTYTGHSQADETPKIKYGAFIKRRADADGLTNLLELQLPKGADGKTRSRVREARRAGKMVRRVENAREGAIDYRLGMGPEESPLVEHGDGEEEGQTFRGNRQIRGSSVLGAQRGGASGLKAWAGLVEDRIQRAREAGFFQITNGKGKPIPRDPNAGNPHIESGELIMNRIVKRQGALPPWIELQNSLDSSLTVFRDTLFQTYTTNLVRTVISTNALHPLPPLHSIPSHDEAWEARERKFHEENVRQINDLVRRMNAQAPTIVRRGLITREHELEKIRGEKLRNAVWEEVKHRAEQSALATSRTPPGASSPYYFESEGLTNLKNATRRSLWTIAHPVQALTGKGNVGGVVDGPGSRTGGGPADAGSASQQGSPRLGLLFVAGLGVVGFVYLRRPTKNDSSSSSDEGIIPSRKDAHEHAAAASPAEQRNGVLHILRFWILEPFLTFIRFIHLALLFGPVILTSPMLLVGKPEHRRRTGKPASEEEDNWGAVWWYGFLVKQMERAGPSFIKLGQWAASRADLFPGALCDRMSKLHSSNDPHSFRHTRRVIEKAFGLKFDDIFEEFEETPIGCGAIAQVYRARLRPEVITGSPQTPPDPRHRGSEDDSQLSSSVAIKVLHPRVAKIVRRDVAIMSIFANILNVIPGMQWISLPEEVQVFGHMMNSQLDLRVEASNLDRFDHNFRPRGPRVTFPRPIKLGKNGNGEEREESKEVLIEEYEDALPLKYFLRNGGGPYDHKIANIGLDAFLEMLLLDNWTHGDLHPGNILVRFYKPHTADYFRPLIERFHKHETHNESQKPEDVLPHENPEETELVHSLSSIAHDRDQWLSRLDELNDQGYEPQLIFIDAGLVTSLDGRNRRNFLDLFQSVAEFDGYKAGKLMVERCRTPELVIDEETFALKMQHLILSVKSKTFSLAKIKISDILTDVLTAVRRHHVKLEGDFVNTVISILLLEGIGRQLDPDMDLFKSALPILRQLGRQLGTREAIAAVPKGNIWAMAKLWVWVEAREVVGEASAIDEWIKYDRLMPAV</sequence>
<dbReference type="InterPro" id="IPR052402">
    <property type="entry name" value="ADCK_kinase"/>
</dbReference>
<feature type="compositionally biased region" description="Low complexity" evidence="2">
    <location>
        <begin position="33"/>
        <end position="49"/>
    </location>
</feature>
<feature type="region of interest" description="Disordered" evidence="2">
    <location>
        <begin position="519"/>
        <end position="547"/>
    </location>
</feature>
<feature type="transmembrane region" description="Helical" evidence="3">
    <location>
        <begin position="805"/>
        <end position="824"/>
    </location>
</feature>
<feature type="region of interest" description="Disordered" evidence="2">
    <location>
        <begin position="572"/>
        <end position="598"/>
    </location>
</feature>
<keyword evidence="3" id="KW-0472">Membrane</keyword>
<dbReference type="InterPro" id="IPR004147">
    <property type="entry name" value="ABC1_dom"/>
</dbReference>
<organism evidence="6 7">
    <name type="scientific">Saitozyma podzolica</name>
    <dbReference type="NCBI Taxonomy" id="1890683"/>
    <lineage>
        <taxon>Eukaryota</taxon>
        <taxon>Fungi</taxon>
        <taxon>Dikarya</taxon>
        <taxon>Basidiomycota</taxon>
        <taxon>Agaricomycotina</taxon>
        <taxon>Tremellomycetes</taxon>
        <taxon>Tremellales</taxon>
        <taxon>Trimorphomycetaceae</taxon>
        <taxon>Saitozyma</taxon>
    </lineage>
</organism>
<feature type="compositionally biased region" description="Basic residues" evidence="2">
    <location>
        <begin position="166"/>
        <end position="177"/>
    </location>
</feature>
<dbReference type="Pfam" id="PF09350">
    <property type="entry name" value="DJC28_CD"/>
    <property type="match status" value="1"/>
</dbReference>
<comment type="similarity">
    <text evidence="1">Belongs to the protein kinase superfamily. ADCK protein kinase family.</text>
</comment>
<dbReference type="Proteomes" id="UP000279259">
    <property type="component" value="Unassembled WGS sequence"/>
</dbReference>
<evidence type="ECO:0008006" key="8">
    <source>
        <dbReference type="Google" id="ProtNLM"/>
    </source>
</evidence>
<evidence type="ECO:0000256" key="3">
    <source>
        <dbReference type="SAM" id="Phobius"/>
    </source>
</evidence>
<feature type="region of interest" description="Disordered" evidence="2">
    <location>
        <begin position="20"/>
        <end position="55"/>
    </location>
</feature>
<feature type="domain" description="ABC1 atypical kinase-like" evidence="4">
    <location>
        <begin position="708"/>
        <end position="759"/>
    </location>
</feature>
<evidence type="ECO:0000313" key="6">
    <source>
        <dbReference type="EMBL" id="RSH89511.1"/>
    </source>
</evidence>
<dbReference type="GO" id="GO:0005739">
    <property type="term" value="C:mitochondrion"/>
    <property type="evidence" value="ECO:0007669"/>
    <property type="project" value="TreeGrafter"/>
</dbReference>
<evidence type="ECO:0000259" key="5">
    <source>
        <dbReference type="Pfam" id="PF09350"/>
    </source>
</evidence>
<dbReference type="SUPFAM" id="SSF56112">
    <property type="entry name" value="Protein kinase-like (PK-like)"/>
    <property type="match status" value="1"/>
</dbReference>
<feature type="transmembrane region" description="Helical" evidence="3">
    <location>
        <begin position="622"/>
        <end position="645"/>
    </location>
</feature>
<dbReference type="OrthoDB" id="1290869at2759"/>
<keyword evidence="3" id="KW-1133">Transmembrane helix</keyword>
<comment type="caution">
    <text evidence="6">The sequence shown here is derived from an EMBL/GenBank/DDBJ whole genome shotgun (WGS) entry which is preliminary data.</text>
</comment>
<evidence type="ECO:0000313" key="7">
    <source>
        <dbReference type="Proteomes" id="UP000279259"/>
    </source>
</evidence>
<evidence type="ECO:0000256" key="2">
    <source>
        <dbReference type="SAM" id="MobiDB-lite"/>
    </source>
</evidence>
<protein>
    <recommendedName>
        <fullName evidence="8">ABC1 atypical kinase-like domain-containing protein</fullName>
    </recommendedName>
</protein>
<dbReference type="Pfam" id="PF03109">
    <property type="entry name" value="ABC1"/>
    <property type="match status" value="2"/>
</dbReference>
<name>A0A427YEC0_9TREE</name>
<feature type="domain" description="DnaJ homologue subfamily C member 28 conserved" evidence="5">
    <location>
        <begin position="303"/>
        <end position="372"/>
    </location>
</feature>
<dbReference type="STRING" id="1890683.A0A427YEC0"/>
<accession>A0A427YEC0</accession>
<evidence type="ECO:0000259" key="4">
    <source>
        <dbReference type="Pfam" id="PF03109"/>
    </source>
</evidence>
<feature type="domain" description="ABC1 atypical kinase-like" evidence="4">
    <location>
        <begin position="786"/>
        <end position="943"/>
    </location>
</feature>
<dbReference type="PANTHER" id="PTHR45890:SF1">
    <property type="entry name" value="AARF DOMAIN CONTAINING KINASE 2"/>
    <property type="match status" value="1"/>
</dbReference>
<dbReference type="InterPro" id="IPR011009">
    <property type="entry name" value="Kinase-like_dom_sf"/>
</dbReference>
<dbReference type="AlphaFoldDB" id="A0A427YEC0"/>
<reference evidence="6 7" key="1">
    <citation type="submission" date="2018-11" db="EMBL/GenBank/DDBJ databases">
        <title>Genome sequence of Saitozyma podzolica DSM 27192.</title>
        <authorList>
            <person name="Aliyu H."/>
            <person name="Gorte O."/>
            <person name="Ochsenreither K."/>
        </authorList>
    </citation>
    <scope>NUCLEOTIDE SEQUENCE [LARGE SCALE GENOMIC DNA]</scope>
    <source>
        <strain evidence="6 7">DSM 27192</strain>
    </source>
</reference>
<evidence type="ECO:0000256" key="1">
    <source>
        <dbReference type="ARBA" id="ARBA00009670"/>
    </source>
</evidence>
<dbReference type="CDD" id="cd13971">
    <property type="entry name" value="ADCK2-like"/>
    <property type="match status" value="1"/>
</dbReference>
<feature type="region of interest" description="Disordered" evidence="2">
    <location>
        <begin position="763"/>
        <end position="785"/>
    </location>
</feature>
<feature type="region of interest" description="Disordered" evidence="2">
    <location>
        <begin position="263"/>
        <end position="291"/>
    </location>
</feature>